<dbReference type="Proteomes" id="UP000024404">
    <property type="component" value="Unassembled WGS sequence"/>
</dbReference>
<keyword evidence="2" id="KW-1185">Reference proteome</keyword>
<dbReference type="EnsemblMetazoa" id="OVOC8685.1">
    <property type="protein sequence ID" value="OVOC8685.1"/>
    <property type="gene ID" value="WBGene00245494"/>
</dbReference>
<accession>A0A8R1Y472</accession>
<dbReference type="AlphaFoldDB" id="A0A8R1Y472"/>
<name>A0A8R1Y472_ONCVO</name>
<evidence type="ECO:0000313" key="2">
    <source>
        <dbReference type="Proteomes" id="UP000024404"/>
    </source>
</evidence>
<reference evidence="2" key="1">
    <citation type="submission" date="2013-10" db="EMBL/GenBank/DDBJ databases">
        <title>Genome sequencing of Onchocerca volvulus.</title>
        <authorList>
            <person name="Cotton J."/>
            <person name="Tsai J."/>
            <person name="Stanley E."/>
            <person name="Tracey A."/>
            <person name="Holroyd N."/>
            <person name="Lustigman S."/>
            <person name="Berriman M."/>
        </authorList>
    </citation>
    <scope>NUCLEOTIDE SEQUENCE</scope>
</reference>
<sequence>MLPIWAEAFSDACDEDAMSYSIQKEFSGLNVVHSDNIGCKVVTQIRKLASFLERGVVKGAICFLTGTGTIFGAIEQITKKAEHSINETVEQLSGTDRGACKDDEILSLSCFDNNTDESSWPESDGGIGRAEVLYNGGHISNDSTGPLSHQSAAMGMVRELKQKRRDVKFDESNC</sequence>
<evidence type="ECO:0000313" key="1">
    <source>
        <dbReference type="EnsemblMetazoa" id="OVOC8685.1"/>
    </source>
</evidence>
<protein>
    <submittedName>
        <fullName evidence="1">Uncharacterized protein</fullName>
    </submittedName>
</protein>
<organism evidence="1 2">
    <name type="scientific">Onchocerca volvulus</name>
    <dbReference type="NCBI Taxonomy" id="6282"/>
    <lineage>
        <taxon>Eukaryota</taxon>
        <taxon>Metazoa</taxon>
        <taxon>Ecdysozoa</taxon>
        <taxon>Nematoda</taxon>
        <taxon>Chromadorea</taxon>
        <taxon>Rhabditida</taxon>
        <taxon>Spirurina</taxon>
        <taxon>Spiruromorpha</taxon>
        <taxon>Filarioidea</taxon>
        <taxon>Onchocercidae</taxon>
        <taxon>Onchocerca</taxon>
    </lineage>
</organism>
<reference evidence="1" key="2">
    <citation type="submission" date="2022-06" db="UniProtKB">
        <authorList>
            <consortium name="EnsemblMetazoa"/>
        </authorList>
    </citation>
    <scope>IDENTIFICATION</scope>
</reference>
<dbReference type="EMBL" id="CMVM020000249">
    <property type="status" value="NOT_ANNOTATED_CDS"/>
    <property type="molecule type" value="Genomic_DNA"/>
</dbReference>
<proteinExistence type="predicted"/>